<dbReference type="AlphaFoldDB" id="A0A9E7H8I3"/>
<sequence>MNHDSVAAVVSLPAITKLRTTSRRLLSSLKMLPSPSPSSMNLDSRSCFICCRSKNRVLRWQPDQSRSARLSLHAKKPFDPPKGIDESVSDDDISLIESLSKCVLGEVRC</sequence>
<dbReference type="Proteomes" id="UP001055439">
    <property type="component" value="Chromosome 8"/>
</dbReference>
<protein>
    <submittedName>
        <fullName evidence="2">Uncharacterized protein</fullName>
    </submittedName>
</protein>
<gene>
    <name evidence="2" type="ORF">MUK42_15474</name>
</gene>
<evidence type="ECO:0000256" key="1">
    <source>
        <dbReference type="SAM" id="MobiDB-lite"/>
    </source>
</evidence>
<reference evidence="2" key="1">
    <citation type="submission" date="2022-05" db="EMBL/GenBank/DDBJ databases">
        <title>The Musa troglodytarum L. genome provides insights into the mechanism of non-climacteric behaviour and enrichment of carotenoids.</title>
        <authorList>
            <person name="Wang J."/>
        </authorList>
    </citation>
    <scope>NUCLEOTIDE SEQUENCE</scope>
    <source>
        <tissue evidence="2">Leaf</tissue>
    </source>
</reference>
<feature type="compositionally biased region" description="Basic and acidic residues" evidence="1">
    <location>
        <begin position="76"/>
        <end position="85"/>
    </location>
</feature>
<accession>A0A9E7H8I3</accession>
<organism evidence="2 3">
    <name type="scientific">Musa troglodytarum</name>
    <name type="common">fe'i banana</name>
    <dbReference type="NCBI Taxonomy" id="320322"/>
    <lineage>
        <taxon>Eukaryota</taxon>
        <taxon>Viridiplantae</taxon>
        <taxon>Streptophyta</taxon>
        <taxon>Embryophyta</taxon>
        <taxon>Tracheophyta</taxon>
        <taxon>Spermatophyta</taxon>
        <taxon>Magnoliopsida</taxon>
        <taxon>Liliopsida</taxon>
        <taxon>Zingiberales</taxon>
        <taxon>Musaceae</taxon>
        <taxon>Musa</taxon>
    </lineage>
</organism>
<evidence type="ECO:0000313" key="2">
    <source>
        <dbReference type="EMBL" id="URE28770.1"/>
    </source>
</evidence>
<proteinExistence type="predicted"/>
<feature type="region of interest" description="Disordered" evidence="1">
    <location>
        <begin position="64"/>
        <end position="88"/>
    </location>
</feature>
<keyword evidence="3" id="KW-1185">Reference proteome</keyword>
<name>A0A9E7H8I3_9LILI</name>
<dbReference type="EMBL" id="CP097510">
    <property type="protein sequence ID" value="URE28770.1"/>
    <property type="molecule type" value="Genomic_DNA"/>
</dbReference>
<evidence type="ECO:0000313" key="3">
    <source>
        <dbReference type="Proteomes" id="UP001055439"/>
    </source>
</evidence>